<evidence type="ECO:0000256" key="1">
    <source>
        <dbReference type="SAM" id="Phobius"/>
    </source>
</evidence>
<keyword evidence="1" id="KW-0472">Membrane</keyword>
<feature type="signal peptide" evidence="2">
    <location>
        <begin position="1"/>
        <end position="34"/>
    </location>
</feature>
<keyword evidence="1" id="KW-0812">Transmembrane</keyword>
<protein>
    <recommendedName>
        <fullName evidence="5">Peptidase</fullName>
    </recommendedName>
</protein>
<evidence type="ECO:0000256" key="2">
    <source>
        <dbReference type="SAM" id="SignalP"/>
    </source>
</evidence>
<feature type="chain" id="PRO_5047180070" description="Peptidase" evidence="2">
    <location>
        <begin position="35"/>
        <end position="499"/>
    </location>
</feature>
<name>A0ABU4FPC6_9ACTN</name>
<keyword evidence="2" id="KW-0732">Signal</keyword>
<reference evidence="3 4" key="1">
    <citation type="submission" date="2023-10" db="EMBL/GenBank/DDBJ databases">
        <title>Characterization of rhizosphere-enriched actinobacteria from wheat plants lab-grown on chernevaya soil.</title>
        <authorList>
            <person name="Tikhonova E.N."/>
            <person name="Konopkin A."/>
            <person name="Kravchenko I.K."/>
        </authorList>
    </citation>
    <scope>NUCLEOTIDE SEQUENCE [LARGE SCALE GENOMIC DNA]</scope>
    <source>
        <strain evidence="3 4">RR29</strain>
    </source>
</reference>
<sequence length="499" mass="52190">MLRRVLITRRLSALTACLVAVLASVATPALPAAADDSGRVSLRPEVPAAFQMYSADEGAKAANSDFGVPVAVERSAAGPARNVRVTVDTSGLDGVARVSRGSGGNCTQDGPVFTCVYGDVQNGDGESNNPFTLNGVDGVEPGDSGTLTYTVVADNAAPVTGTTRMTVGGPSLHTPADEESVKAVAPGTSRKTTPRFANHSRFTAEKGVALRISADEGLLLISRPDNCYFDTSATSAWCEFSTKAAPHTAYRTSAPVRYTAAAGKLLGTLSYTWSSEPERPAELTVRGTEPPLTLTRTADRGLTGDTGYVKATTTVQVDYQPVTATVRGRVGRTVTVQLGVRDNGPGRPLSAETLGRFEVVPPEGTTVTSIPYTFEDDGGDWACTRPKKHGGAFVCEIGYDGFSEVRHEGGTTVIGFKIRIDRRVPGAKGTIRTSNPFDRTPGNDQAVIPLAASPALLPQLAHDSTAIWTAVSAAGIAVLVTLAIVLRRRRDSAAADANS</sequence>
<proteinExistence type="predicted"/>
<feature type="transmembrane region" description="Helical" evidence="1">
    <location>
        <begin position="466"/>
        <end position="486"/>
    </location>
</feature>
<gene>
    <name evidence="3" type="ORF">R5A26_38780</name>
</gene>
<organism evidence="3 4">
    <name type="scientific">Streptomyces prunicolor</name>
    <dbReference type="NCBI Taxonomy" id="67348"/>
    <lineage>
        <taxon>Bacteria</taxon>
        <taxon>Bacillati</taxon>
        <taxon>Actinomycetota</taxon>
        <taxon>Actinomycetes</taxon>
        <taxon>Kitasatosporales</taxon>
        <taxon>Streptomycetaceae</taxon>
        <taxon>Streptomyces</taxon>
    </lineage>
</organism>
<dbReference type="RefSeq" id="WP_317774935.1">
    <property type="nucleotide sequence ID" value="NZ_JAWMAJ010000194.1"/>
</dbReference>
<dbReference type="Proteomes" id="UP001187346">
    <property type="component" value="Unassembled WGS sequence"/>
</dbReference>
<evidence type="ECO:0000313" key="3">
    <source>
        <dbReference type="EMBL" id="MDV7221895.1"/>
    </source>
</evidence>
<keyword evidence="4" id="KW-1185">Reference proteome</keyword>
<evidence type="ECO:0000313" key="4">
    <source>
        <dbReference type="Proteomes" id="UP001187346"/>
    </source>
</evidence>
<keyword evidence="1" id="KW-1133">Transmembrane helix</keyword>
<accession>A0ABU4FPC6</accession>
<dbReference type="EMBL" id="JAWMAJ010000194">
    <property type="protein sequence ID" value="MDV7221895.1"/>
    <property type="molecule type" value="Genomic_DNA"/>
</dbReference>
<comment type="caution">
    <text evidence="3">The sequence shown here is derived from an EMBL/GenBank/DDBJ whole genome shotgun (WGS) entry which is preliminary data.</text>
</comment>
<evidence type="ECO:0008006" key="5">
    <source>
        <dbReference type="Google" id="ProtNLM"/>
    </source>
</evidence>